<dbReference type="GO" id="GO:0016787">
    <property type="term" value="F:hydrolase activity"/>
    <property type="evidence" value="ECO:0007669"/>
    <property type="project" value="UniProtKB-KW"/>
</dbReference>
<sequence>MRSFNLCLLLGILMLSCTERTNNKNKIPEEVKISQTELLDKIKGGWAGQVIGCTFGGPTEFRFKGSMINDYQPIPWDENRCLWYYQNQPGLYDDVYMDLTFVDVFEKEGLDAPAASHAMAFANAGYPLWHANQAARYNILNGIMPPQSGHWLHNPHSEDIDFQIEADFAGLMAPGMVNSATEVCDKIGHIMNYGDGWYGGVYVAAMYSLAFVSNDINYIVEEALKAIPKESQFYQCIADVIQCHKRFPDDWKQTWFETEKKWSADIGCPKGVFKDYNIDAKINAAYIVIGLLYGEGDYSKTLEISTRCGQDSDCNPASAGGILGTLVGYSNIPEFWKKGIYPVEDIDFEYTTMSLNDVYEIGTRHALQMLKRKGVKIDGDQIVLPVEEIKPVVLEVGFDGHYPIERIRIGKNINSQTPEIEFDFAGNGFTLTGNANSSVGDVVIEMEMSIDDSAPEKILMPTSFTTRKLEIAWKYQLTDRPHKVKIVWKNPTPGQKVRVEDVLVYSSKKIENTWKAE</sequence>
<evidence type="ECO:0000313" key="1">
    <source>
        <dbReference type="EMBL" id="QGY42553.1"/>
    </source>
</evidence>
<accession>A0A6I6JRE5</accession>
<dbReference type="Pfam" id="PF03747">
    <property type="entry name" value="ADP_ribosyl_GH"/>
    <property type="match status" value="1"/>
</dbReference>
<protein>
    <submittedName>
        <fullName evidence="1">ADP-ribosylglycohydrolase family protein</fullName>
    </submittedName>
</protein>
<organism evidence="1 2">
    <name type="scientific">Maribellus comscasis</name>
    <dbReference type="NCBI Taxonomy" id="2681766"/>
    <lineage>
        <taxon>Bacteria</taxon>
        <taxon>Pseudomonadati</taxon>
        <taxon>Bacteroidota</taxon>
        <taxon>Bacteroidia</taxon>
        <taxon>Marinilabiliales</taxon>
        <taxon>Prolixibacteraceae</taxon>
        <taxon>Maribellus</taxon>
    </lineage>
</organism>
<dbReference type="EMBL" id="CP046401">
    <property type="protein sequence ID" value="QGY42553.1"/>
    <property type="molecule type" value="Genomic_DNA"/>
</dbReference>
<evidence type="ECO:0000313" key="2">
    <source>
        <dbReference type="Proteomes" id="UP000428260"/>
    </source>
</evidence>
<dbReference type="RefSeq" id="WP_158862802.1">
    <property type="nucleotide sequence ID" value="NZ_CP046401.1"/>
</dbReference>
<dbReference type="Proteomes" id="UP000428260">
    <property type="component" value="Chromosome"/>
</dbReference>
<gene>
    <name evidence="1" type="ORF">GM418_02460</name>
</gene>
<keyword evidence="2" id="KW-1185">Reference proteome</keyword>
<dbReference type="Gene3D" id="1.10.4080.10">
    <property type="entry name" value="ADP-ribosylation/Crystallin J1"/>
    <property type="match status" value="1"/>
</dbReference>
<name>A0A6I6JRE5_9BACT</name>
<reference evidence="1 2" key="1">
    <citation type="submission" date="2019-11" db="EMBL/GenBank/DDBJ databases">
        <authorList>
            <person name="Zheng R.K."/>
            <person name="Sun C.M."/>
        </authorList>
    </citation>
    <scope>NUCLEOTIDE SEQUENCE [LARGE SCALE GENOMIC DNA]</scope>
    <source>
        <strain evidence="1 2">WC007</strain>
    </source>
</reference>
<keyword evidence="1" id="KW-0378">Hydrolase</keyword>
<dbReference type="InterPro" id="IPR036705">
    <property type="entry name" value="Ribosyl_crysJ1_sf"/>
</dbReference>
<dbReference type="SUPFAM" id="SSF101478">
    <property type="entry name" value="ADP-ribosylglycohydrolase"/>
    <property type="match status" value="1"/>
</dbReference>
<proteinExistence type="predicted"/>
<dbReference type="PROSITE" id="PS51257">
    <property type="entry name" value="PROKAR_LIPOPROTEIN"/>
    <property type="match status" value="1"/>
</dbReference>
<dbReference type="InterPro" id="IPR005502">
    <property type="entry name" value="Ribosyl_crysJ1"/>
</dbReference>
<dbReference type="KEGG" id="mcos:GM418_02460"/>
<dbReference type="AlphaFoldDB" id="A0A6I6JRE5"/>